<dbReference type="AlphaFoldDB" id="A0A9P5YQG8"/>
<feature type="transmembrane region" description="Helical" evidence="6">
    <location>
        <begin position="44"/>
        <end position="66"/>
    </location>
</feature>
<evidence type="ECO:0000313" key="8">
    <source>
        <dbReference type="EMBL" id="KAF9472860.1"/>
    </source>
</evidence>
<dbReference type="OrthoDB" id="3229610at2759"/>
<feature type="transmembrane region" description="Helical" evidence="6">
    <location>
        <begin position="114"/>
        <end position="136"/>
    </location>
</feature>
<evidence type="ECO:0000256" key="5">
    <source>
        <dbReference type="ARBA" id="ARBA00038359"/>
    </source>
</evidence>
<feature type="transmembrane region" description="Helical" evidence="6">
    <location>
        <begin position="238"/>
        <end position="257"/>
    </location>
</feature>
<dbReference type="PANTHER" id="PTHR33048">
    <property type="entry name" value="PTH11-LIKE INTEGRAL MEMBRANE PROTEIN (AFU_ORTHOLOGUE AFUA_5G11245)"/>
    <property type="match status" value="1"/>
</dbReference>
<dbReference type="GO" id="GO:0016020">
    <property type="term" value="C:membrane"/>
    <property type="evidence" value="ECO:0007669"/>
    <property type="project" value="UniProtKB-SubCell"/>
</dbReference>
<evidence type="ECO:0000256" key="3">
    <source>
        <dbReference type="ARBA" id="ARBA00022989"/>
    </source>
</evidence>
<dbReference type="Pfam" id="PF20684">
    <property type="entry name" value="Fung_rhodopsin"/>
    <property type="match status" value="1"/>
</dbReference>
<name>A0A9P5YQG8_9AGAR</name>
<reference evidence="8" key="1">
    <citation type="submission" date="2020-11" db="EMBL/GenBank/DDBJ databases">
        <authorList>
            <consortium name="DOE Joint Genome Institute"/>
            <person name="Ahrendt S."/>
            <person name="Riley R."/>
            <person name="Andreopoulos W."/>
            <person name="Labutti K."/>
            <person name="Pangilinan J."/>
            <person name="Ruiz-Duenas F.J."/>
            <person name="Barrasa J.M."/>
            <person name="Sanchez-Garcia M."/>
            <person name="Camarero S."/>
            <person name="Miyauchi S."/>
            <person name="Serrano A."/>
            <person name="Linde D."/>
            <person name="Babiker R."/>
            <person name="Drula E."/>
            <person name="Ayuso-Fernandez I."/>
            <person name="Pacheco R."/>
            <person name="Padilla G."/>
            <person name="Ferreira P."/>
            <person name="Barriuso J."/>
            <person name="Kellner H."/>
            <person name="Castanera R."/>
            <person name="Alfaro M."/>
            <person name="Ramirez L."/>
            <person name="Pisabarro A.G."/>
            <person name="Kuo A."/>
            <person name="Tritt A."/>
            <person name="Lipzen A."/>
            <person name="He G."/>
            <person name="Yan M."/>
            <person name="Ng V."/>
            <person name="Cullen D."/>
            <person name="Martin F."/>
            <person name="Rosso M.-N."/>
            <person name="Henrissat B."/>
            <person name="Hibbett D."/>
            <person name="Martinez A.T."/>
            <person name="Grigoriev I.V."/>
        </authorList>
    </citation>
    <scope>NUCLEOTIDE SEQUENCE</scope>
    <source>
        <strain evidence="8">CIRM-BRFM 674</strain>
    </source>
</reference>
<evidence type="ECO:0000256" key="2">
    <source>
        <dbReference type="ARBA" id="ARBA00022692"/>
    </source>
</evidence>
<evidence type="ECO:0000256" key="1">
    <source>
        <dbReference type="ARBA" id="ARBA00004141"/>
    </source>
</evidence>
<comment type="caution">
    <text evidence="8">The sequence shown here is derived from an EMBL/GenBank/DDBJ whole genome shotgun (WGS) entry which is preliminary data.</text>
</comment>
<sequence>MEILLRTVTILNIFLTTLHCVAIGLTIFRFQYRYRTGRLWWDDYFAAVAAGIDTAAIAALWMGYAHSDPLQTVRSKTILYSVGLISVAATDWATRISLALAFARIFPPSEPTRVYAVGLASLFATLFVSILIQGILVCRRHSSWIFNTGIIQCNFSRRVLIYGIVVNVLGDILLVCSPIYTLRRVKLPQNQRRLIFTCIAGSTLMSLAGFATSVFQIAPTSWEPGRGFIRVLLGYLESGVSLTICNLLVVVTYIYTVTHRNRHTLPQVVERETKACSNPALPTMGFQSTRMAVPTSMDTIVTLTEISDAYLTD</sequence>
<protein>
    <recommendedName>
        <fullName evidence="7">Rhodopsin domain-containing protein</fullName>
    </recommendedName>
</protein>
<keyword evidence="2 6" id="KW-0812">Transmembrane</keyword>
<dbReference type="InterPro" id="IPR049326">
    <property type="entry name" value="Rhodopsin_dom_fungi"/>
</dbReference>
<evidence type="ECO:0000256" key="6">
    <source>
        <dbReference type="SAM" id="Phobius"/>
    </source>
</evidence>
<evidence type="ECO:0000259" key="7">
    <source>
        <dbReference type="Pfam" id="PF20684"/>
    </source>
</evidence>
<comment type="subcellular location">
    <subcellularLocation>
        <location evidence="1">Membrane</location>
        <topology evidence="1">Multi-pass membrane protein</topology>
    </subcellularLocation>
</comment>
<evidence type="ECO:0000313" key="9">
    <source>
        <dbReference type="Proteomes" id="UP000807469"/>
    </source>
</evidence>
<dbReference type="PANTHER" id="PTHR33048:SF47">
    <property type="entry name" value="INTEGRAL MEMBRANE PROTEIN-RELATED"/>
    <property type="match status" value="1"/>
</dbReference>
<feature type="domain" description="Rhodopsin" evidence="7">
    <location>
        <begin position="29"/>
        <end position="203"/>
    </location>
</feature>
<dbReference type="InterPro" id="IPR052337">
    <property type="entry name" value="SAT4-like"/>
</dbReference>
<feature type="transmembrane region" description="Helical" evidence="6">
    <location>
        <begin position="12"/>
        <end position="32"/>
    </location>
</feature>
<keyword evidence="4 6" id="KW-0472">Membrane</keyword>
<accession>A0A9P5YQG8</accession>
<evidence type="ECO:0000256" key="4">
    <source>
        <dbReference type="ARBA" id="ARBA00023136"/>
    </source>
</evidence>
<organism evidence="8 9">
    <name type="scientific">Pholiota conissans</name>
    <dbReference type="NCBI Taxonomy" id="109636"/>
    <lineage>
        <taxon>Eukaryota</taxon>
        <taxon>Fungi</taxon>
        <taxon>Dikarya</taxon>
        <taxon>Basidiomycota</taxon>
        <taxon>Agaricomycotina</taxon>
        <taxon>Agaricomycetes</taxon>
        <taxon>Agaricomycetidae</taxon>
        <taxon>Agaricales</taxon>
        <taxon>Agaricineae</taxon>
        <taxon>Strophariaceae</taxon>
        <taxon>Pholiota</taxon>
    </lineage>
</organism>
<feature type="transmembrane region" description="Helical" evidence="6">
    <location>
        <begin position="194"/>
        <end position="218"/>
    </location>
</feature>
<feature type="transmembrane region" description="Helical" evidence="6">
    <location>
        <begin position="159"/>
        <end position="182"/>
    </location>
</feature>
<gene>
    <name evidence="8" type="ORF">BDN70DRAFT_997964</name>
</gene>
<dbReference type="EMBL" id="MU155491">
    <property type="protein sequence ID" value="KAF9472860.1"/>
    <property type="molecule type" value="Genomic_DNA"/>
</dbReference>
<keyword evidence="9" id="KW-1185">Reference proteome</keyword>
<comment type="similarity">
    <text evidence="5">Belongs to the SAT4 family.</text>
</comment>
<dbReference type="Proteomes" id="UP000807469">
    <property type="component" value="Unassembled WGS sequence"/>
</dbReference>
<proteinExistence type="inferred from homology"/>
<feature type="transmembrane region" description="Helical" evidence="6">
    <location>
        <begin position="78"/>
        <end position="102"/>
    </location>
</feature>
<keyword evidence="3 6" id="KW-1133">Transmembrane helix</keyword>